<dbReference type="SUPFAM" id="SSF51621">
    <property type="entry name" value="Phosphoenolpyruvate/pyruvate domain"/>
    <property type="match status" value="1"/>
</dbReference>
<dbReference type="InterPro" id="IPR006318">
    <property type="entry name" value="PTS_EI-like"/>
</dbReference>
<dbReference type="PROSITE" id="PS51350">
    <property type="entry name" value="PTS_HPR_DOM"/>
    <property type="match status" value="1"/>
</dbReference>
<dbReference type="Pfam" id="PF00391">
    <property type="entry name" value="PEP-utilizers"/>
    <property type="match status" value="1"/>
</dbReference>
<evidence type="ECO:0000256" key="9">
    <source>
        <dbReference type="ARBA" id="ARBA00022679"/>
    </source>
</evidence>
<keyword evidence="6" id="KW-0813">Transport</keyword>
<dbReference type="EMBL" id="FRAL01000001">
    <property type="protein sequence ID" value="SHJ89919.1"/>
    <property type="molecule type" value="Genomic_DNA"/>
</dbReference>
<dbReference type="Gene3D" id="3.20.20.60">
    <property type="entry name" value="Phosphoenolpyruvate-binding domains"/>
    <property type="match status" value="1"/>
</dbReference>
<evidence type="ECO:0000259" key="16">
    <source>
        <dbReference type="PROSITE" id="PS51350"/>
    </source>
</evidence>
<evidence type="ECO:0000259" key="15">
    <source>
        <dbReference type="PROSITE" id="PS51093"/>
    </source>
</evidence>
<evidence type="ECO:0000256" key="5">
    <source>
        <dbReference type="ARBA" id="ARBA00012232"/>
    </source>
</evidence>
<dbReference type="Gene3D" id="3.50.30.10">
    <property type="entry name" value="Phosphohistidine domain"/>
    <property type="match status" value="1"/>
</dbReference>
<dbReference type="InterPro" id="IPR008731">
    <property type="entry name" value="PTS_EIN"/>
</dbReference>
<dbReference type="CDD" id="cd00367">
    <property type="entry name" value="PTS-HPr_like"/>
    <property type="match status" value="1"/>
</dbReference>
<dbReference type="SUPFAM" id="SSF52009">
    <property type="entry name" value="Phosphohistidine domain"/>
    <property type="match status" value="1"/>
</dbReference>
<feature type="domain" description="PTS EIIA type-1" evidence="15">
    <location>
        <begin position="24"/>
        <end position="128"/>
    </location>
</feature>
<dbReference type="InterPro" id="IPR035895">
    <property type="entry name" value="HPr-like_sf"/>
</dbReference>
<dbReference type="GO" id="GO:0016301">
    <property type="term" value="F:kinase activity"/>
    <property type="evidence" value="ECO:0007669"/>
    <property type="project" value="UniProtKB-KW"/>
</dbReference>
<keyword evidence="14" id="KW-0175">Coiled coil</keyword>
<evidence type="ECO:0000256" key="14">
    <source>
        <dbReference type="SAM" id="Coils"/>
    </source>
</evidence>
<dbReference type="InterPro" id="IPR023151">
    <property type="entry name" value="PEP_util_CS"/>
</dbReference>
<organism evidence="17 18">
    <name type="scientific">Halomonas caseinilytica</name>
    <dbReference type="NCBI Taxonomy" id="438744"/>
    <lineage>
        <taxon>Bacteria</taxon>
        <taxon>Pseudomonadati</taxon>
        <taxon>Pseudomonadota</taxon>
        <taxon>Gammaproteobacteria</taxon>
        <taxon>Oceanospirillales</taxon>
        <taxon>Halomonadaceae</taxon>
        <taxon>Halomonas</taxon>
    </lineage>
</organism>
<dbReference type="NCBIfam" id="TIGR01417">
    <property type="entry name" value="PTS_I_fam"/>
    <property type="match status" value="1"/>
</dbReference>
<keyword evidence="7" id="KW-0963">Cytoplasm</keyword>
<evidence type="ECO:0000256" key="2">
    <source>
        <dbReference type="ARBA" id="ARBA00001946"/>
    </source>
</evidence>
<dbReference type="GO" id="GO:0046872">
    <property type="term" value="F:metal ion binding"/>
    <property type="evidence" value="ECO:0007669"/>
    <property type="project" value="UniProtKB-KW"/>
</dbReference>
<evidence type="ECO:0000256" key="4">
    <source>
        <dbReference type="ARBA" id="ARBA00007837"/>
    </source>
</evidence>
<dbReference type="Gene3D" id="2.70.70.10">
    <property type="entry name" value="Glucose Permease (Domain IIA)"/>
    <property type="match status" value="1"/>
</dbReference>
<dbReference type="OrthoDB" id="9765468at2"/>
<comment type="cofactor">
    <cofactor evidence="2">
        <name>Mg(2+)</name>
        <dbReference type="ChEBI" id="CHEBI:18420"/>
    </cofactor>
</comment>
<dbReference type="InterPro" id="IPR008279">
    <property type="entry name" value="PEP-util_enz_mobile_dom"/>
</dbReference>
<evidence type="ECO:0000256" key="13">
    <source>
        <dbReference type="ARBA" id="ARBA00022842"/>
    </source>
</evidence>
<reference evidence="18" key="1">
    <citation type="submission" date="2016-11" db="EMBL/GenBank/DDBJ databases">
        <authorList>
            <person name="Varghese N."/>
            <person name="Submissions S."/>
        </authorList>
    </citation>
    <scope>NUCLEOTIDE SEQUENCE [LARGE SCALE GENOMIC DNA]</scope>
    <source>
        <strain evidence="18">ALO Sharm</strain>
    </source>
</reference>
<dbReference type="Pfam" id="PF00358">
    <property type="entry name" value="PTS_EIIA_1"/>
    <property type="match status" value="1"/>
</dbReference>
<dbReference type="FunFam" id="2.70.70.10:FF:000001">
    <property type="entry name" value="PTS system glucose-specific IIA component"/>
    <property type="match status" value="1"/>
</dbReference>
<dbReference type="Gene3D" id="3.30.1340.10">
    <property type="entry name" value="HPr-like"/>
    <property type="match status" value="1"/>
</dbReference>
<evidence type="ECO:0000256" key="1">
    <source>
        <dbReference type="ARBA" id="ARBA00000683"/>
    </source>
</evidence>
<dbReference type="PROSITE" id="PS00369">
    <property type="entry name" value="PTS_HPR_HIS"/>
    <property type="match status" value="1"/>
</dbReference>
<feature type="coiled-coil region" evidence="14">
    <location>
        <begin position="313"/>
        <end position="344"/>
    </location>
</feature>
<dbReference type="PANTHER" id="PTHR46244">
    <property type="entry name" value="PHOSPHOENOLPYRUVATE-PROTEIN PHOSPHOTRANSFERASE"/>
    <property type="match status" value="1"/>
</dbReference>
<evidence type="ECO:0000313" key="17">
    <source>
        <dbReference type="EMBL" id="SHJ89919.1"/>
    </source>
</evidence>
<evidence type="ECO:0000256" key="7">
    <source>
        <dbReference type="ARBA" id="ARBA00022490"/>
    </source>
</evidence>
<accession>A0A1M6N2G5</accession>
<dbReference type="InterPro" id="IPR001020">
    <property type="entry name" value="PTS_HPr_His_P_site"/>
</dbReference>
<evidence type="ECO:0000313" key="18">
    <source>
        <dbReference type="Proteomes" id="UP000184248"/>
    </source>
</evidence>
<dbReference type="GO" id="GO:0009401">
    <property type="term" value="P:phosphoenolpyruvate-dependent sugar phosphotransferase system"/>
    <property type="evidence" value="ECO:0007669"/>
    <property type="project" value="UniProtKB-KW"/>
</dbReference>
<gene>
    <name evidence="17" type="ORF">SAMN05192556_101261</name>
</gene>
<dbReference type="Proteomes" id="UP000184248">
    <property type="component" value="Unassembled WGS sequence"/>
</dbReference>
<comment type="catalytic activity">
    <reaction evidence="1">
        <text>L-histidyl-[protein] + phosphoenolpyruvate = N(pros)-phospho-L-histidyl-[protein] + pyruvate</text>
        <dbReference type="Rhea" id="RHEA:23880"/>
        <dbReference type="Rhea" id="RHEA-COMP:9745"/>
        <dbReference type="Rhea" id="RHEA-COMP:9746"/>
        <dbReference type="ChEBI" id="CHEBI:15361"/>
        <dbReference type="ChEBI" id="CHEBI:29979"/>
        <dbReference type="ChEBI" id="CHEBI:58702"/>
        <dbReference type="ChEBI" id="CHEBI:64837"/>
        <dbReference type="EC" id="2.7.3.9"/>
    </reaction>
</comment>
<keyword evidence="12" id="KW-0418">Kinase</keyword>
<dbReference type="RefSeq" id="WP_064698111.1">
    <property type="nucleotide sequence ID" value="NZ_BDEO01000001.1"/>
</dbReference>
<dbReference type="PANTHER" id="PTHR46244:SF6">
    <property type="entry name" value="PHOSPHOENOLPYRUVATE-PROTEIN PHOSPHOTRANSFERASE"/>
    <property type="match status" value="1"/>
</dbReference>
<keyword evidence="9 17" id="KW-0808">Transferase</keyword>
<dbReference type="NCBIfam" id="TIGR00830">
    <property type="entry name" value="PTBA"/>
    <property type="match status" value="1"/>
</dbReference>
<comment type="similarity">
    <text evidence="4">Belongs to the PEP-utilizing enzyme family.</text>
</comment>
<keyword evidence="18" id="KW-1185">Reference proteome</keyword>
<dbReference type="Pfam" id="PF05524">
    <property type="entry name" value="PEP-utilisers_N"/>
    <property type="match status" value="1"/>
</dbReference>
<dbReference type="GO" id="GO:0005737">
    <property type="term" value="C:cytoplasm"/>
    <property type="evidence" value="ECO:0007669"/>
    <property type="project" value="UniProtKB-SubCell"/>
</dbReference>
<dbReference type="SUPFAM" id="SSF47831">
    <property type="entry name" value="Enzyme I of the PEP:sugar phosphotransferase system HPr-binding (sub)domain"/>
    <property type="match status" value="1"/>
</dbReference>
<evidence type="ECO:0000256" key="11">
    <source>
        <dbReference type="ARBA" id="ARBA00022723"/>
    </source>
</evidence>
<evidence type="ECO:0000256" key="8">
    <source>
        <dbReference type="ARBA" id="ARBA00022597"/>
    </source>
</evidence>
<proteinExistence type="inferred from homology"/>
<dbReference type="InterPro" id="IPR040442">
    <property type="entry name" value="Pyrv_kinase-like_dom_sf"/>
</dbReference>
<dbReference type="InterPro" id="IPR036637">
    <property type="entry name" value="Phosphohistidine_dom_sf"/>
</dbReference>
<dbReference type="InterPro" id="IPR001127">
    <property type="entry name" value="PTS_EIIA_1_perm"/>
</dbReference>
<keyword evidence="17" id="KW-0670">Pyruvate</keyword>
<dbReference type="PROSITE" id="PS51093">
    <property type="entry name" value="PTS_EIIA_TYPE_1"/>
    <property type="match status" value="1"/>
</dbReference>
<dbReference type="PROSITE" id="PS00371">
    <property type="entry name" value="PTS_EIIA_TYPE_1_HIS"/>
    <property type="match status" value="1"/>
</dbReference>
<dbReference type="EC" id="2.7.3.9" evidence="5"/>
<keyword evidence="11" id="KW-0479">Metal-binding</keyword>
<dbReference type="PRINTS" id="PR01736">
    <property type="entry name" value="PHPHTRNFRASE"/>
</dbReference>
<sequence length="850" mass="89462">MSSSKLTLVAPATGIVTLLSDVPDPVFAGGTLGEGIALDPLETTLHAPCDGEVVQCAKTRHALSLRSEQGVEVLLHLGLDTVELQGRGIDLLVEVGQRVKAGDPLCRFDPELLAEQASSLITPLVVTDDAGWRLRLEAGATGERVERGEALMSLTPAETSVETTTEHTGPWHERRVTLALEAGLHARPAARVRAIVKRHDAEMRLEHGSAEARGDSVSALMNLGLAEGDEVVLRARGDEAEAVLAAAAELLTTPEGVEPPNAAAPDAAVSAPVAEGEIAGLVASPGLAIGPLVAVSLPLPAVPHDGRGAAVEREALRAALERVGRSLESAREQAERQGQRAEADIFEAHLAWLDDPGLLEAAMARIEAGRSAGQAWREALDDEAEQLRATGNALLAGRVADLRDLQRHVMAEFAEAGSAPLPDVPEGAILVADDLSPSQFVDLVERAPAGLCLKGGGTTSHVAILARARGIPCLVAMGEALEGVVGECAVLDAHEGRLEPAPDEARLATIRDALRRDAERREAERAEAFEPAITRDGREVEVAANIGDSGEARLAAESGADGVGLMRSEFLFLGRQSAPDEAEQCHEYQTSLTALGGKPVIIRTLDIGADKQLPYLRLPEVPNPALGVRGVRLWHDQAALLDTQLRALLGVAPLDALRIMVPMVSEVAELAWVRERLEAVVSELGVAERPRLGAMVEVPSAALCAASLAEQADFLSIGTNDLTQYTLAMDREDPRLAARADVLHPGVLRLIQATIEGAAGRCPVGVCGAAAGDPLAASLLVAMGVDELSVEPARVAAVKAMIRRLDAASLARELPDLLAMPDAASVRRRLAEHHESAFETTTITPERIPS</sequence>
<keyword evidence="8" id="KW-0762">Sugar transport</keyword>
<dbReference type="InterPro" id="IPR015813">
    <property type="entry name" value="Pyrv/PenolPyrv_kinase-like_dom"/>
</dbReference>
<name>A0A1M6N2G5_9GAMM</name>
<dbReference type="InterPro" id="IPR000032">
    <property type="entry name" value="HPr-like"/>
</dbReference>
<dbReference type="Pfam" id="PF00381">
    <property type="entry name" value="PTS-HPr"/>
    <property type="match status" value="1"/>
</dbReference>
<dbReference type="SUPFAM" id="SSF55594">
    <property type="entry name" value="HPr-like"/>
    <property type="match status" value="1"/>
</dbReference>
<dbReference type="InterPro" id="IPR050499">
    <property type="entry name" value="PEP-utilizing_PTS_enzyme"/>
</dbReference>
<protein>
    <recommendedName>
        <fullName evidence="5">phosphoenolpyruvate--protein phosphotransferase</fullName>
        <ecNumber evidence="5">2.7.3.9</ecNumber>
    </recommendedName>
</protein>
<dbReference type="SUPFAM" id="SSF51261">
    <property type="entry name" value="Duplicated hybrid motif"/>
    <property type="match status" value="1"/>
</dbReference>
<dbReference type="GO" id="GO:0008965">
    <property type="term" value="F:phosphoenolpyruvate-protein phosphotransferase activity"/>
    <property type="evidence" value="ECO:0007669"/>
    <property type="project" value="UniProtKB-EC"/>
</dbReference>
<evidence type="ECO:0000256" key="3">
    <source>
        <dbReference type="ARBA" id="ARBA00004496"/>
    </source>
</evidence>
<dbReference type="InterPro" id="IPR000121">
    <property type="entry name" value="PEP_util_C"/>
</dbReference>
<evidence type="ECO:0000256" key="12">
    <source>
        <dbReference type="ARBA" id="ARBA00022777"/>
    </source>
</evidence>
<keyword evidence="10" id="KW-0598">Phosphotransferase system</keyword>
<dbReference type="AlphaFoldDB" id="A0A1M6N2G5"/>
<feature type="domain" description="HPr" evidence="16">
    <location>
        <begin position="171"/>
        <end position="258"/>
    </location>
</feature>
<evidence type="ECO:0000256" key="10">
    <source>
        <dbReference type="ARBA" id="ARBA00022683"/>
    </source>
</evidence>
<dbReference type="InterPro" id="IPR011055">
    <property type="entry name" value="Dup_hybrid_motif"/>
</dbReference>
<comment type="subcellular location">
    <subcellularLocation>
        <location evidence="3">Cytoplasm</location>
    </subcellularLocation>
</comment>
<evidence type="ECO:0000256" key="6">
    <source>
        <dbReference type="ARBA" id="ARBA00022448"/>
    </source>
</evidence>
<dbReference type="Gene3D" id="1.10.274.10">
    <property type="entry name" value="PtsI, HPr-binding domain"/>
    <property type="match status" value="1"/>
</dbReference>
<keyword evidence="13" id="KW-0460">Magnesium</keyword>
<dbReference type="InterPro" id="IPR036618">
    <property type="entry name" value="PtsI_HPr-bd_sf"/>
</dbReference>
<dbReference type="PROSITE" id="PS00742">
    <property type="entry name" value="PEP_ENZYMES_2"/>
    <property type="match status" value="1"/>
</dbReference>
<dbReference type="Pfam" id="PF02896">
    <property type="entry name" value="PEP-utilizers_C"/>
    <property type="match status" value="1"/>
</dbReference>